<keyword evidence="1 4" id="KW-0808">Transferase</keyword>
<dbReference type="RefSeq" id="WP_380537090.1">
    <property type="nucleotide sequence ID" value="NZ_JBHFAB010000011.1"/>
</dbReference>
<dbReference type="PANTHER" id="PTHR43877:SF8">
    <property type="entry name" value="N-ACETYLGLUTAMATE SYNTHASE-RELATED"/>
    <property type="match status" value="1"/>
</dbReference>
<comment type="caution">
    <text evidence="4">The sequence shown here is derived from an EMBL/GenBank/DDBJ whole genome shotgun (WGS) entry which is preliminary data.</text>
</comment>
<dbReference type="Proteomes" id="UP001592531">
    <property type="component" value="Unassembled WGS sequence"/>
</dbReference>
<dbReference type="Gene3D" id="3.40.630.30">
    <property type="match status" value="1"/>
</dbReference>
<name>A0ABV6VXB2_9ACTN</name>
<dbReference type="InterPro" id="IPR016181">
    <property type="entry name" value="Acyl_CoA_acyltransferase"/>
</dbReference>
<evidence type="ECO:0000256" key="1">
    <source>
        <dbReference type="ARBA" id="ARBA00022679"/>
    </source>
</evidence>
<dbReference type="PANTHER" id="PTHR43877">
    <property type="entry name" value="AMINOALKYLPHOSPHONATE N-ACETYLTRANSFERASE-RELATED-RELATED"/>
    <property type="match status" value="1"/>
</dbReference>
<dbReference type="InterPro" id="IPR050832">
    <property type="entry name" value="Bact_Acetyltransf"/>
</dbReference>
<evidence type="ECO:0000259" key="3">
    <source>
        <dbReference type="PROSITE" id="PS51186"/>
    </source>
</evidence>
<evidence type="ECO:0000313" key="5">
    <source>
        <dbReference type="Proteomes" id="UP001592531"/>
    </source>
</evidence>
<keyword evidence="5" id="KW-1185">Reference proteome</keyword>
<dbReference type="Pfam" id="PF00583">
    <property type="entry name" value="Acetyltransf_1"/>
    <property type="match status" value="1"/>
</dbReference>
<evidence type="ECO:0000313" key="4">
    <source>
        <dbReference type="EMBL" id="MFC1418298.1"/>
    </source>
</evidence>
<dbReference type="EMBL" id="JBHFAB010000011">
    <property type="protein sequence ID" value="MFC1418298.1"/>
    <property type="molecule type" value="Genomic_DNA"/>
</dbReference>
<dbReference type="EC" id="2.3.-.-" evidence="4"/>
<evidence type="ECO:0000256" key="2">
    <source>
        <dbReference type="ARBA" id="ARBA00023315"/>
    </source>
</evidence>
<proteinExistence type="predicted"/>
<reference evidence="4 5" key="1">
    <citation type="submission" date="2024-09" db="EMBL/GenBank/DDBJ databases">
        <authorList>
            <person name="Lee S.D."/>
        </authorList>
    </citation>
    <scope>NUCLEOTIDE SEQUENCE [LARGE SCALE GENOMIC DNA]</scope>
    <source>
        <strain evidence="4 5">N8-3</strain>
    </source>
</reference>
<feature type="domain" description="N-acetyltransferase" evidence="3">
    <location>
        <begin position="2"/>
        <end position="138"/>
    </location>
</feature>
<dbReference type="InterPro" id="IPR000182">
    <property type="entry name" value="GNAT_dom"/>
</dbReference>
<dbReference type="GO" id="GO:0016746">
    <property type="term" value="F:acyltransferase activity"/>
    <property type="evidence" value="ECO:0007669"/>
    <property type="project" value="UniProtKB-KW"/>
</dbReference>
<accession>A0ABV6VXB2</accession>
<dbReference type="PROSITE" id="PS51186">
    <property type="entry name" value="GNAT"/>
    <property type="match status" value="1"/>
</dbReference>
<keyword evidence="2 4" id="KW-0012">Acyltransferase</keyword>
<gene>
    <name evidence="4" type="ORF">ACEZDE_16875</name>
</gene>
<organism evidence="4 5">
    <name type="scientific">Streptacidiphilus cavernicola</name>
    <dbReference type="NCBI Taxonomy" id="3342716"/>
    <lineage>
        <taxon>Bacteria</taxon>
        <taxon>Bacillati</taxon>
        <taxon>Actinomycetota</taxon>
        <taxon>Actinomycetes</taxon>
        <taxon>Kitasatosporales</taxon>
        <taxon>Streptomycetaceae</taxon>
        <taxon>Streptacidiphilus</taxon>
    </lineage>
</organism>
<protein>
    <submittedName>
        <fullName evidence="4">GNAT family N-acetyltransferase</fullName>
        <ecNumber evidence="4">2.3.-.-</ecNumber>
    </submittedName>
</protein>
<dbReference type="CDD" id="cd04301">
    <property type="entry name" value="NAT_SF"/>
    <property type="match status" value="1"/>
</dbReference>
<dbReference type="SUPFAM" id="SSF55729">
    <property type="entry name" value="Acyl-CoA N-acyltransferases (Nat)"/>
    <property type="match status" value="1"/>
</dbReference>
<sequence length="138" mass="15447">MAEIRRAVTVAELVAAEHLYDGPARREAAERFLASPDHHLLIAYQERRPVGFVSGVELTHPDKETEMFLYELAVDPEHQRRGTGRALVAALAELAWERGLYGMWVLTDRANTAALATYRSAGAELDEDCVMLTWNRPG</sequence>